<dbReference type="Pfam" id="PF00005">
    <property type="entry name" value="ABC_tran"/>
    <property type="match status" value="1"/>
</dbReference>
<dbReference type="InterPro" id="IPR017871">
    <property type="entry name" value="ABC_transporter-like_CS"/>
</dbReference>
<keyword evidence="7" id="KW-1185">Reference proteome</keyword>
<dbReference type="Gene3D" id="3.40.50.300">
    <property type="entry name" value="P-loop containing nucleotide triphosphate hydrolases"/>
    <property type="match status" value="1"/>
</dbReference>
<dbReference type="EMBL" id="VFJB01000004">
    <property type="protein sequence ID" value="KAA0258563.1"/>
    <property type="molecule type" value="Genomic_DNA"/>
</dbReference>
<dbReference type="CDD" id="cd03235">
    <property type="entry name" value="ABC_Metallic_Cations"/>
    <property type="match status" value="1"/>
</dbReference>
<evidence type="ECO:0000256" key="1">
    <source>
        <dbReference type="ARBA" id="ARBA00005417"/>
    </source>
</evidence>
<accession>A0A5A8F8I3</accession>
<dbReference type="InterPro" id="IPR003593">
    <property type="entry name" value="AAA+_ATPase"/>
</dbReference>
<evidence type="ECO:0000256" key="2">
    <source>
        <dbReference type="ARBA" id="ARBA00022448"/>
    </source>
</evidence>
<dbReference type="InterPro" id="IPR003439">
    <property type="entry name" value="ABC_transporter-like_ATP-bd"/>
</dbReference>
<keyword evidence="2" id="KW-0813">Transport</keyword>
<dbReference type="Proteomes" id="UP000322876">
    <property type="component" value="Unassembled WGS sequence"/>
</dbReference>
<comment type="caution">
    <text evidence="6">The sequence shown here is derived from an EMBL/GenBank/DDBJ whole genome shotgun (WGS) entry which is preliminary data.</text>
</comment>
<dbReference type="PROSITE" id="PS50893">
    <property type="entry name" value="ABC_TRANSPORTER_2"/>
    <property type="match status" value="1"/>
</dbReference>
<feature type="domain" description="ABC transporter" evidence="5">
    <location>
        <begin position="10"/>
        <end position="244"/>
    </location>
</feature>
<name>A0A5A8F8I3_9BACT</name>
<dbReference type="SMART" id="SM00382">
    <property type="entry name" value="AAA"/>
    <property type="match status" value="1"/>
</dbReference>
<evidence type="ECO:0000259" key="5">
    <source>
        <dbReference type="PROSITE" id="PS50893"/>
    </source>
</evidence>
<dbReference type="InterPro" id="IPR027417">
    <property type="entry name" value="P-loop_NTPase"/>
</dbReference>
<protein>
    <submittedName>
        <fullName evidence="6">Metal ABC transporter ATP-binding protein</fullName>
    </submittedName>
</protein>
<dbReference type="InterPro" id="IPR050153">
    <property type="entry name" value="Metal_Ion_Import_ABC"/>
</dbReference>
<keyword evidence="3" id="KW-0547">Nucleotide-binding</keyword>
<dbReference type="PROSITE" id="PS00211">
    <property type="entry name" value="ABC_TRANSPORTER_1"/>
    <property type="match status" value="1"/>
</dbReference>
<keyword evidence="4 6" id="KW-0067">ATP-binding</keyword>
<proteinExistence type="inferred from homology"/>
<dbReference type="FunFam" id="3.40.50.300:FF:000134">
    <property type="entry name" value="Iron-enterobactin ABC transporter ATP-binding protein"/>
    <property type="match status" value="1"/>
</dbReference>
<dbReference type="AlphaFoldDB" id="A0A5A8F8I3"/>
<dbReference type="PANTHER" id="PTHR42734:SF17">
    <property type="entry name" value="METAL TRANSPORT SYSTEM ATP-BINDING PROTEIN TM_0124-RELATED"/>
    <property type="match status" value="1"/>
</dbReference>
<dbReference type="GO" id="GO:0005524">
    <property type="term" value="F:ATP binding"/>
    <property type="evidence" value="ECO:0007669"/>
    <property type="project" value="UniProtKB-KW"/>
</dbReference>
<evidence type="ECO:0000313" key="7">
    <source>
        <dbReference type="Proteomes" id="UP000322876"/>
    </source>
</evidence>
<evidence type="ECO:0000256" key="3">
    <source>
        <dbReference type="ARBA" id="ARBA00022741"/>
    </source>
</evidence>
<sequence>MGYMENNFVIEIKNLDVKINNKLILQNINLTLKEKEIMAIVGPNGGGKTTLIKTILGFYKPSAGTIKIMGKQFQKIPKGLIGYLPQKDLINYNFPILVYDVVLMGRRILKKFLEKTTDKDKEICLDALDKVGMSGYLNRPFNKLSGGQKQRVLIARLLAMKPKILLFDEPATGLDVVGQEDFYELINKLKEEEKISILMVTHDIGVISSYVDMIACLNRTIHYHGPPEHGIQPEILEKVFGKNIQFVIHDHRCATCRGFSDE</sequence>
<dbReference type="SUPFAM" id="SSF52540">
    <property type="entry name" value="P-loop containing nucleoside triphosphate hydrolases"/>
    <property type="match status" value="1"/>
</dbReference>
<evidence type="ECO:0000256" key="4">
    <source>
        <dbReference type="ARBA" id="ARBA00022840"/>
    </source>
</evidence>
<organism evidence="6 7">
    <name type="scientific">Deferribacter autotrophicus</name>
    <dbReference type="NCBI Taxonomy" id="500465"/>
    <lineage>
        <taxon>Bacteria</taxon>
        <taxon>Pseudomonadati</taxon>
        <taxon>Deferribacterota</taxon>
        <taxon>Deferribacteres</taxon>
        <taxon>Deferribacterales</taxon>
        <taxon>Deferribacteraceae</taxon>
        <taxon>Deferribacter</taxon>
    </lineage>
</organism>
<dbReference type="OrthoDB" id="9806726at2"/>
<dbReference type="GO" id="GO:0016887">
    <property type="term" value="F:ATP hydrolysis activity"/>
    <property type="evidence" value="ECO:0007669"/>
    <property type="project" value="InterPro"/>
</dbReference>
<reference evidence="6 7" key="1">
    <citation type="submission" date="2019-06" db="EMBL/GenBank/DDBJ databases">
        <title>Genomic insights into carbon and energy metabolism of Deferribacter autotrophicus revealed new metabolic traits in the phylum Deferribacteres.</title>
        <authorList>
            <person name="Slobodkin A.I."/>
            <person name="Slobodkina G.B."/>
            <person name="Allioux M."/>
            <person name="Alain K."/>
            <person name="Jebbar M."/>
            <person name="Shadrin V."/>
            <person name="Kublanov I.V."/>
            <person name="Toshchakov S.V."/>
            <person name="Bonch-Osmolovskaya E.A."/>
        </authorList>
    </citation>
    <scope>NUCLEOTIDE SEQUENCE [LARGE SCALE GENOMIC DNA]</scope>
    <source>
        <strain evidence="6 7">SL50</strain>
    </source>
</reference>
<comment type="similarity">
    <text evidence="1">Belongs to the ABC transporter superfamily.</text>
</comment>
<dbReference type="PANTHER" id="PTHR42734">
    <property type="entry name" value="METAL TRANSPORT SYSTEM ATP-BINDING PROTEIN TM_0124-RELATED"/>
    <property type="match status" value="1"/>
</dbReference>
<gene>
    <name evidence="6" type="ORF">FHQ18_05235</name>
</gene>
<evidence type="ECO:0000313" key="6">
    <source>
        <dbReference type="EMBL" id="KAA0258563.1"/>
    </source>
</evidence>